<comment type="caution">
    <text evidence="1">The sequence shown here is derived from an EMBL/GenBank/DDBJ whole genome shotgun (WGS) entry which is preliminary data.</text>
</comment>
<evidence type="ECO:0000313" key="2">
    <source>
        <dbReference type="Proteomes" id="UP000195402"/>
    </source>
</evidence>
<dbReference type="InterPro" id="IPR007493">
    <property type="entry name" value="DUF538"/>
</dbReference>
<dbReference type="PANTHER" id="PTHR31676:SF201">
    <property type="entry name" value="OS01G0210600 PROTEIN"/>
    <property type="match status" value="1"/>
</dbReference>
<dbReference type="OrthoDB" id="1885001at2759"/>
<keyword evidence="2" id="KW-1185">Reference proteome</keyword>
<dbReference type="PANTHER" id="PTHR31676">
    <property type="entry name" value="T31J12.3 PROTEIN-RELATED"/>
    <property type="match status" value="1"/>
</dbReference>
<evidence type="ECO:0000313" key="1">
    <source>
        <dbReference type="EMBL" id="OUZ99895.1"/>
    </source>
</evidence>
<reference evidence="1 2" key="1">
    <citation type="journal article" date="2017" name="Mol. Plant">
        <title>The Genome of Medicinal Plant Macleaya cordata Provides New Insights into Benzylisoquinoline Alkaloids Metabolism.</title>
        <authorList>
            <person name="Liu X."/>
            <person name="Liu Y."/>
            <person name="Huang P."/>
            <person name="Ma Y."/>
            <person name="Qing Z."/>
            <person name="Tang Q."/>
            <person name="Cao H."/>
            <person name="Cheng P."/>
            <person name="Zheng Y."/>
            <person name="Yuan Z."/>
            <person name="Zhou Y."/>
            <person name="Liu J."/>
            <person name="Tang Z."/>
            <person name="Zhuo Y."/>
            <person name="Zhang Y."/>
            <person name="Yu L."/>
            <person name="Huang J."/>
            <person name="Yang P."/>
            <person name="Peng Q."/>
            <person name="Zhang J."/>
            <person name="Jiang W."/>
            <person name="Zhang Z."/>
            <person name="Lin K."/>
            <person name="Ro D.K."/>
            <person name="Chen X."/>
            <person name="Xiong X."/>
            <person name="Shang Y."/>
            <person name="Huang S."/>
            <person name="Zeng J."/>
        </authorList>
    </citation>
    <scope>NUCLEOTIDE SEQUENCE [LARGE SCALE GENOMIC DNA]</scope>
    <source>
        <strain evidence="2">cv. BLH2017</strain>
        <tissue evidence="1">Root</tissue>
    </source>
</reference>
<proteinExistence type="predicted"/>
<dbReference type="AlphaFoldDB" id="A0A200PNV6"/>
<dbReference type="FunCoup" id="A0A200PNV6">
    <property type="interactions" value="84"/>
</dbReference>
<gene>
    <name evidence="1" type="ORF">BVC80_8597g16</name>
</gene>
<dbReference type="EMBL" id="MVGT01004387">
    <property type="protein sequence ID" value="OUZ99895.1"/>
    <property type="molecule type" value="Genomic_DNA"/>
</dbReference>
<dbReference type="InParanoid" id="A0A200PNV6"/>
<sequence>MASQAIENYREEAEIYKSEALCKKKAMEFMEELFLPKGLLLPLDDLMEVGYNRAAGFVWFKQKNKKKEYFFCSIGCTVSYAPEVTAFIENRRIKKLTGVTIKKFLICVSLSEIYIDDPSSGEVTFKIPSGFSVSLPVSAFDKEERRKEKKEKEEYN</sequence>
<dbReference type="Gene3D" id="2.30.240.10">
    <property type="entry name" value="At5g01610-like"/>
    <property type="match status" value="1"/>
</dbReference>
<dbReference type="SUPFAM" id="SSF141562">
    <property type="entry name" value="At5g01610-like"/>
    <property type="match status" value="1"/>
</dbReference>
<evidence type="ECO:0008006" key="3">
    <source>
        <dbReference type="Google" id="ProtNLM"/>
    </source>
</evidence>
<dbReference type="STRING" id="56857.A0A200PNV6"/>
<dbReference type="Pfam" id="PF04398">
    <property type="entry name" value="DUF538"/>
    <property type="match status" value="1"/>
</dbReference>
<name>A0A200PNV6_MACCD</name>
<dbReference type="Proteomes" id="UP000195402">
    <property type="component" value="Unassembled WGS sequence"/>
</dbReference>
<accession>A0A200PNV6</accession>
<dbReference type="InterPro" id="IPR036758">
    <property type="entry name" value="At5g01610-like"/>
</dbReference>
<dbReference type="OMA" id="YNCSTSF"/>
<organism evidence="1 2">
    <name type="scientific">Macleaya cordata</name>
    <name type="common">Five-seeded plume-poppy</name>
    <name type="synonym">Bocconia cordata</name>
    <dbReference type="NCBI Taxonomy" id="56857"/>
    <lineage>
        <taxon>Eukaryota</taxon>
        <taxon>Viridiplantae</taxon>
        <taxon>Streptophyta</taxon>
        <taxon>Embryophyta</taxon>
        <taxon>Tracheophyta</taxon>
        <taxon>Spermatophyta</taxon>
        <taxon>Magnoliopsida</taxon>
        <taxon>Ranunculales</taxon>
        <taxon>Papaveraceae</taxon>
        <taxon>Papaveroideae</taxon>
        <taxon>Macleaya</taxon>
    </lineage>
</organism>
<protein>
    <recommendedName>
        <fullName evidence="3">DUF538 domain-containing protein</fullName>
    </recommendedName>
</protein>